<evidence type="ECO:0000313" key="4">
    <source>
        <dbReference type="EMBL" id="AIC27415.1"/>
    </source>
</evidence>
<dbReference type="Proteomes" id="UP000027180">
    <property type="component" value="Chromosome"/>
</dbReference>
<dbReference type="InterPro" id="IPR051257">
    <property type="entry name" value="Diverse_CBS-Domain"/>
</dbReference>
<dbReference type="SUPFAM" id="SSF54631">
    <property type="entry name" value="CBS-domain pair"/>
    <property type="match status" value="1"/>
</dbReference>
<evidence type="ECO:0000256" key="1">
    <source>
        <dbReference type="ARBA" id="ARBA00023122"/>
    </source>
</evidence>
<dbReference type="InterPro" id="IPR046342">
    <property type="entry name" value="CBS_dom_sf"/>
</dbReference>
<dbReference type="KEGG" id="rei:IE4771_CH02308"/>
<proteinExistence type="predicted"/>
<dbReference type="OrthoDB" id="9807125at2"/>
<gene>
    <name evidence="4" type="ORF">IE4771_CH02308</name>
</gene>
<evidence type="ECO:0000313" key="5">
    <source>
        <dbReference type="Proteomes" id="UP000027180"/>
    </source>
</evidence>
<name>A0A060I666_RHIET</name>
<evidence type="ECO:0000259" key="3">
    <source>
        <dbReference type="PROSITE" id="PS51371"/>
    </source>
</evidence>
<protein>
    <submittedName>
        <fullName evidence="4">CBS domain-containing protein</fullName>
    </submittedName>
</protein>
<organism evidence="4 5">
    <name type="scientific">Rhizobium etli bv. mimosae str. IE4771</name>
    <dbReference type="NCBI Taxonomy" id="1432050"/>
    <lineage>
        <taxon>Bacteria</taxon>
        <taxon>Pseudomonadati</taxon>
        <taxon>Pseudomonadota</taxon>
        <taxon>Alphaproteobacteria</taxon>
        <taxon>Hyphomicrobiales</taxon>
        <taxon>Rhizobiaceae</taxon>
        <taxon>Rhizobium/Agrobacterium group</taxon>
        <taxon>Rhizobium</taxon>
    </lineage>
</organism>
<dbReference type="Gene3D" id="3.10.580.10">
    <property type="entry name" value="CBS-domain"/>
    <property type="match status" value="1"/>
</dbReference>
<dbReference type="Pfam" id="PF00571">
    <property type="entry name" value="CBS"/>
    <property type="match status" value="2"/>
</dbReference>
<accession>A0A060I666</accession>
<feature type="domain" description="CBS" evidence="3">
    <location>
        <begin position="12"/>
        <end position="68"/>
    </location>
</feature>
<reference evidence="4 5" key="1">
    <citation type="submission" date="2013-12" db="EMBL/GenBank/DDBJ databases">
        <title>Complete genome sequence of Rhizobium etli bv. mimosae IE4771.</title>
        <authorList>
            <person name="Bustos P."/>
            <person name="Santamaria R.I."/>
            <person name="Lozano L."/>
            <person name="Ormeno-Orrillo E."/>
            <person name="Rogel M.A."/>
            <person name="Romero D."/>
            <person name="Cevallos M.A."/>
            <person name="Martinez-Romero E."/>
            <person name="Gonzalez V."/>
        </authorList>
    </citation>
    <scope>NUCLEOTIDE SEQUENCE [LARGE SCALE GENOMIC DNA]</scope>
    <source>
        <strain evidence="4 5">IE4771</strain>
    </source>
</reference>
<dbReference type="HOGENOM" id="CLU_040681_3_2_5"/>
<keyword evidence="1 2" id="KW-0129">CBS domain</keyword>
<feature type="domain" description="CBS" evidence="3">
    <location>
        <begin position="78"/>
        <end position="136"/>
    </location>
</feature>
<dbReference type="PANTHER" id="PTHR43080:SF2">
    <property type="entry name" value="CBS DOMAIN-CONTAINING PROTEIN"/>
    <property type="match status" value="1"/>
</dbReference>
<dbReference type="PANTHER" id="PTHR43080">
    <property type="entry name" value="CBS DOMAIN-CONTAINING PROTEIN CBSX3, MITOCHONDRIAL"/>
    <property type="match status" value="1"/>
</dbReference>
<evidence type="ECO:0000256" key="2">
    <source>
        <dbReference type="PROSITE-ProRule" id="PRU00703"/>
    </source>
</evidence>
<dbReference type="RefSeq" id="WP_009983498.1">
    <property type="nucleotide sequence ID" value="NZ_CP006986.1"/>
</dbReference>
<dbReference type="SMART" id="SM00116">
    <property type="entry name" value="CBS"/>
    <property type="match status" value="2"/>
</dbReference>
<dbReference type="PROSITE" id="PS51371">
    <property type="entry name" value="CBS"/>
    <property type="match status" value="2"/>
</dbReference>
<dbReference type="EMBL" id="CP006986">
    <property type="protein sequence ID" value="AIC27415.1"/>
    <property type="molecule type" value="Genomic_DNA"/>
</dbReference>
<dbReference type="InterPro" id="IPR044725">
    <property type="entry name" value="CBSX3_CBS_dom"/>
</dbReference>
<sequence length="144" mass="15574">MTSSVKAILDLKGRDVVTAGSNTTVAEAAVILSKKKIGAIVVVGMDNRISGMFTERDLVHAIAKHGKEGLDQPLAQVMTAKVYRCHEETTVNELMELMTSRRFRHVPVESNGKLAGIISIGDVVKSRIAEVVREAEDIKAYIAG</sequence>
<dbReference type="AlphaFoldDB" id="A0A060I666"/>
<dbReference type="InterPro" id="IPR000644">
    <property type="entry name" value="CBS_dom"/>
</dbReference>
<dbReference type="CDD" id="cd04623">
    <property type="entry name" value="CBS_pair_bac_euk"/>
    <property type="match status" value="1"/>
</dbReference>